<reference evidence="3" key="1">
    <citation type="submission" date="2016-11" db="EMBL/GenBank/DDBJ databases">
        <authorList>
            <person name="Varghese N."/>
            <person name="Submissions S."/>
        </authorList>
    </citation>
    <scope>NUCLEOTIDE SEQUENCE [LARGE SCALE GENOMIC DNA]</scope>
    <source>
        <strain evidence="3">ALO Sharm</strain>
    </source>
</reference>
<proteinExistence type="predicted"/>
<dbReference type="EMBL" id="FRAL01000004">
    <property type="protein sequence ID" value="SHK68561.1"/>
    <property type="molecule type" value="Genomic_DNA"/>
</dbReference>
<sequence>MDKFSMTKLGPDHIHTPHDGGGARDVFVDGRKVDGAFYADTKRGIVDYYPKPLKIHKRGKRVITRRLRGHVEVVRKSDG</sequence>
<dbReference type="AlphaFoldDB" id="A0A1M6UHC3"/>
<evidence type="ECO:0000313" key="2">
    <source>
        <dbReference type="EMBL" id="SHK68561.1"/>
    </source>
</evidence>
<feature type="region of interest" description="Disordered" evidence="1">
    <location>
        <begin position="1"/>
        <end position="24"/>
    </location>
</feature>
<name>A0A1M6UHC3_9GAMM</name>
<accession>A0A1M6UHC3</accession>
<protein>
    <submittedName>
        <fullName evidence="2">Uncharacterized protein</fullName>
    </submittedName>
</protein>
<evidence type="ECO:0000313" key="3">
    <source>
        <dbReference type="Proteomes" id="UP000184248"/>
    </source>
</evidence>
<keyword evidence="3" id="KW-1185">Reference proteome</keyword>
<organism evidence="2 3">
    <name type="scientific">Halomonas caseinilytica</name>
    <dbReference type="NCBI Taxonomy" id="438744"/>
    <lineage>
        <taxon>Bacteria</taxon>
        <taxon>Pseudomonadati</taxon>
        <taxon>Pseudomonadota</taxon>
        <taxon>Gammaproteobacteria</taxon>
        <taxon>Oceanospirillales</taxon>
        <taxon>Halomonadaceae</taxon>
        <taxon>Halomonas</taxon>
    </lineage>
</organism>
<evidence type="ECO:0000256" key="1">
    <source>
        <dbReference type="SAM" id="MobiDB-lite"/>
    </source>
</evidence>
<dbReference type="Proteomes" id="UP000184248">
    <property type="component" value="Unassembled WGS sequence"/>
</dbReference>
<dbReference type="RefSeq" id="WP_082920047.1">
    <property type="nucleotide sequence ID" value="NZ_BDEO01000011.1"/>
</dbReference>
<gene>
    <name evidence="2" type="ORF">SAMN05192556_104265</name>
</gene>